<gene>
    <name evidence="1" type="ORF">GCM10007971_37150</name>
</gene>
<evidence type="ECO:0008006" key="3">
    <source>
        <dbReference type="Google" id="ProtNLM"/>
    </source>
</evidence>
<name>A0A917Y527_9BACI</name>
<sequence>MKRDNFECQQCKREGLVTIDSKKEEGKRKEIVLNVHHKKEIETHPELALEIDNLETLCITHHNIIHGKGFKPKKKKWNDEKW</sequence>
<reference evidence="1" key="1">
    <citation type="journal article" date="2014" name="Int. J. Syst. Evol. Microbiol.">
        <title>Complete genome sequence of Corynebacterium casei LMG S-19264T (=DSM 44701T), isolated from a smear-ripened cheese.</title>
        <authorList>
            <consortium name="US DOE Joint Genome Institute (JGI-PGF)"/>
            <person name="Walter F."/>
            <person name="Albersmeier A."/>
            <person name="Kalinowski J."/>
            <person name="Ruckert C."/>
        </authorList>
    </citation>
    <scope>NUCLEOTIDE SEQUENCE</scope>
    <source>
        <strain evidence="1">JCM 17251</strain>
    </source>
</reference>
<dbReference type="Proteomes" id="UP000624041">
    <property type="component" value="Unassembled WGS sequence"/>
</dbReference>
<evidence type="ECO:0000313" key="2">
    <source>
        <dbReference type="Proteomes" id="UP000624041"/>
    </source>
</evidence>
<dbReference type="EMBL" id="BMOS01000049">
    <property type="protein sequence ID" value="GGN66822.1"/>
    <property type="molecule type" value="Genomic_DNA"/>
</dbReference>
<accession>A0A917Y527</accession>
<evidence type="ECO:0000313" key="1">
    <source>
        <dbReference type="EMBL" id="GGN66822.1"/>
    </source>
</evidence>
<protein>
    <recommendedName>
        <fullName evidence="3">HNH endonuclease</fullName>
    </recommendedName>
</protein>
<dbReference type="AlphaFoldDB" id="A0A917Y527"/>
<reference evidence="1" key="2">
    <citation type="submission" date="2020-09" db="EMBL/GenBank/DDBJ databases">
        <authorList>
            <person name="Sun Q."/>
            <person name="Ohkuma M."/>
        </authorList>
    </citation>
    <scope>NUCLEOTIDE SEQUENCE</scope>
    <source>
        <strain evidence="1">JCM 17251</strain>
    </source>
</reference>
<proteinExistence type="predicted"/>
<keyword evidence="2" id="KW-1185">Reference proteome</keyword>
<comment type="caution">
    <text evidence="1">The sequence shown here is derived from an EMBL/GenBank/DDBJ whole genome shotgun (WGS) entry which is preliminary data.</text>
</comment>
<organism evidence="1 2">
    <name type="scientific">Oceanobacillus indicireducens</name>
    <dbReference type="NCBI Taxonomy" id="1004261"/>
    <lineage>
        <taxon>Bacteria</taxon>
        <taxon>Bacillati</taxon>
        <taxon>Bacillota</taxon>
        <taxon>Bacilli</taxon>
        <taxon>Bacillales</taxon>
        <taxon>Bacillaceae</taxon>
        <taxon>Oceanobacillus</taxon>
    </lineage>
</organism>